<gene>
    <name evidence="1" type="ORF">SAMN02745215_04126</name>
</gene>
<keyword evidence="1" id="KW-0808">Transferase</keyword>
<accession>A0A1M7UM54</accession>
<dbReference type="GO" id="GO:0016740">
    <property type="term" value="F:transferase activity"/>
    <property type="evidence" value="ECO:0007669"/>
    <property type="project" value="UniProtKB-KW"/>
</dbReference>
<dbReference type="EMBL" id="FRDN01000014">
    <property type="protein sequence ID" value="SHN83986.1"/>
    <property type="molecule type" value="Genomic_DNA"/>
</dbReference>
<proteinExistence type="predicted"/>
<dbReference type="RefSeq" id="WP_072774329.1">
    <property type="nucleotide sequence ID" value="NZ_FRDN01000014.1"/>
</dbReference>
<organism evidence="1 2">
    <name type="scientific">Desulfitobacterium chlororespirans DSM 11544</name>
    <dbReference type="NCBI Taxonomy" id="1121395"/>
    <lineage>
        <taxon>Bacteria</taxon>
        <taxon>Bacillati</taxon>
        <taxon>Bacillota</taxon>
        <taxon>Clostridia</taxon>
        <taxon>Eubacteriales</taxon>
        <taxon>Desulfitobacteriaceae</taxon>
        <taxon>Desulfitobacterium</taxon>
    </lineage>
</organism>
<reference evidence="2" key="1">
    <citation type="submission" date="2016-12" db="EMBL/GenBank/DDBJ databases">
        <authorList>
            <person name="Varghese N."/>
            <person name="Submissions S."/>
        </authorList>
    </citation>
    <scope>NUCLEOTIDE SEQUENCE [LARGE SCALE GENOMIC DNA]</scope>
    <source>
        <strain evidence="2">DSM 11544</strain>
    </source>
</reference>
<dbReference type="Gene3D" id="1.50.10.20">
    <property type="match status" value="1"/>
</dbReference>
<dbReference type="STRING" id="1121395.SAMN02745215_04126"/>
<dbReference type="AlphaFoldDB" id="A0A1M7UM54"/>
<protein>
    <submittedName>
        <fullName evidence="1">Prenyltransferase and squalene oxidase repeat-containing protein</fullName>
    </submittedName>
</protein>
<dbReference type="InterPro" id="IPR008930">
    <property type="entry name" value="Terpenoid_cyclase/PrenylTrfase"/>
</dbReference>
<dbReference type="Proteomes" id="UP000184010">
    <property type="component" value="Unassembled WGS sequence"/>
</dbReference>
<evidence type="ECO:0000313" key="2">
    <source>
        <dbReference type="Proteomes" id="UP000184010"/>
    </source>
</evidence>
<evidence type="ECO:0000313" key="1">
    <source>
        <dbReference type="EMBL" id="SHN83986.1"/>
    </source>
</evidence>
<sequence>MGIIEWLLEGDVVIQHLTNKYLLDRPFNHHNEGYIARYLDLYDAVHQEWGGSIYSNKWISSTYTLLELKYMEVHPDNASYQDATKKVLNGLWTNHGRISKTRYQDMCMSAMLLSLVCYGKISAVRINEIVDYILAHQMDDGGWNCAWDSVHNSSTVGSVHTTISVLEALADYKHYGYNYRLNEIEQQVTGGQEYLLNRELFKSRQTSEAIHPDMICFHYPCRWKYDCFRALEYFAHVDYPYDDRMQEALDLVKTALKKGYINRGKTYPGRVHFPLESGPKGRFNTYRGLLILRNYDNKAYQEVIETDFRYE</sequence>
<dbReference type="SUPFAM" id="SSF48239">
    <property type="entry name" value="Terpenoid cyclases/Protein prenyltransferases"/>
    <property type="match status" value="1"/>
</dbReference>
<keyword evidence="2" id="KW-1185">Reference proteome</keyword>
<name>A0A1M7UM54_9FIRM</name>